<dbReference type="EMBL" id="KZ772675">
    <property type="protein sequence ID" value="PTQ49136.1"/>
    <property type="molecule type" value="Genomic_DNA"/>
</dbReference>
<accession>A0A2R6XSV2</accession>
<organism evidence="1 2">
    <name type="scientific">Marchantia polymorpha</name>
    <name type="common">Common liverwort</name>
    <name type="synonym">Marchantia aquatica</name>
    <dbReference type="NCBI Taxonomy" id="3197"/>
    <lineage>
        <taxon>Eukaryota</taxon>
        <taxon>Viridiplantae</taxon>
        <taxon>Streptophyta</taxon>
        <taxon>Embryophyta</taxon>
        <taxon>Marchantiophyta</taxon>
        <taxon>Marchantiopsida</taxon>
        <taxon>Marchantiidae</taxon>
        <taxon>Marchantiales</taxon>
        <taxon>Marchantiaceae</taxon>
        <taxon>Marchantia</taxon>
    </lineage>
</organism>
<dbReference type="Gramene" id="Mp7g10200.1">
    <property type="protein sequence ID" value="Mp7g10200.1.cds"/>
    <property type="gene ID" value="Mp7g10200"/>
</dbReference>
<dbReference type="Proteomes" id="UP000244005">
    <property type="component" value="Unassembled WGS sequence"/>
</dbReference>
<dbReference type="AlphaFoldDB" id="A0A2R6XSV2"/>
<evidence type="ECO:0000313" key="1">
    <source>
        <dbReference type="EMBL" id="PTQ49136.1"/>
    </source>
</evidence>
<reference evidence="2" key="1">
    <citation type="journal article" date="2017" name="Cell">
        <title>Insights into land plant evolution garnered from the Marchantia polymorpha genome.</title>
        <authorList>
            <person name="Bowman J.L."/>
            <person name="Kohchi T."/>
            <person name="Yamato K.T."/>
            <person name="Jenkins J."/>
            <person name="Shu S."/>
            <person name="Ishizaki K."/>
            <person name="Yamaoka S."/>
            <person name="Nishihama R."/>
            <person name="Nakamura Y."/>
            <person name="Berger F."/>
            <person name="Adam C."/>
            <person name="Aki S.S."/>
            <person name="Althoff F."/>
            <person name="Araki T."/>
            <person name="Arteaga-Vazquez M.A."/>
            <person name="Balasubrmanian S."/>
            <person name="Barry K."/>
            <person name="Bauer D."/>
            <person name="Boehm C.R."/>
            <person name="Briginshaw L."/>
            <person name="Caballero-Perez J."/>
            <person name="Catarino B."/>
            <person name="Chen F."/>
            <person name="Chiyoda S."/>
            <person name="Chovatia M."/>
            <person name="Davies K.M."/>
            <person name="Delmans M."/>
            <person name="Demura T."/>
            <person name="Dierschke T."/>
            <person name="Dolan L."/>
            <person name="Dorantes-Acosta A.E."/>
            <person name="Eklund D.M."/>
            <person name="Florent S.N."/>
            <person name="Flores-Sandoval E."/>
            <person name="Fujiyama A."/>
            <person name="Fukuzawa H."/>
            <person name="Galik B."/>
            <person name="Grimanelli D."/>
            <person name="Grimwood J."/>
            <person name="Grossniklaus U."/>
            <person name="Hamada T."/>
            <person name="Haseloff J."/>
            <person name="Hetherington A.J."/>
            <person name="Higo A."/>
            <person name="Hirakawa Y."/>
            <person name="Hundley H.N."/>
            <person name="Ikeda Y."/>
            <person name="Inoue K."/>
            <person name="Inoue S.I."/>
            <person name="Ishida S."/>
            <person name="Jia Q."/>
            <person name="Kakita M."/>
            <person name="Kanazawa T."/>
            <person name="Kawai Y."/>
            <person name="Kawashima T."/>
            <person name="Kennedy M."/>
            <person name="Kinose K."/>
            <person name="Kinoshita T."/>
            <person name="Kohara Y."/>
            <person name="Koide E."/>
            <person name="Komatsu K."/>
            <person name="Kopischke S."/>
            <person name="Kubo M."/>
            <person name="Kyozuka J."/>
            <person name="Lagercrantz U."/>
            <person name="Lin S.S."/>
            <person name="Lindquist E."/>
            <person name="Lipzen A.M."/>
            <person name="Lu C.W."/>
            <person name="De Luna E."/>
            <person name="Martienssen R.A."/>
            <person name="Minamino N."/>
            <person name="Mizutani M."/>
            <person name="Mizutani M."/>
            <person name="Mochizuki N."/>
            <person name="Monte I."/>
            <person name="Mosher R."/>
            <person name="Nagasaki H."/>
            <person name="Nakagami H."/>
            <person name="Naramoto S."/>
            <person name="Nishitani K."/>
            <person name="Ohtani M."/>
            <person name="Okamoto T."/>
            <person name="Okumura M."/>
            <person name="Phillips J."/>
            <person name="Pollak B."/>
            <person name="Reinders A."/>
            <person name="Rovekamp M."/>
            <person name="Sano R."/>
            <person name="Sawa S."/>
            <person name="Schmid M.W."/>
            <person name="Shirakawa M."/>
            <person name="Solano R."/>
            <person name="Spunde A."/>
            <person name="Suetsugu N."/>
            <person name="Sugano S."/>
            <person name="Sugiyama A."/>
            <person name="Sun R."/>
            <person name="Suzuki Y."/>
            <person name="Takenaka M."/>
            <person name="Takezawa D."/>
            <person name="Tomogane H."/>
            <person name="Tsuzuki M."/>
            <person name="Ueda T."/>
            <person name="Umeda M."/>
            <person name="Ward J.M."/>
            <person name="Watanabe Y."/>
            <person name="Yazaki K."/>
            <person name="Yokoyama R."/>
            <person name="Yoshitake Y."/>
            <person name="Yotsui I."/>
            <person name="Zachgo S."/>
            <person name="Schmutz J."/>
        </authorList>
    </citation>
    <scope>NUCLEOTIDE SEQUENCE [LARGE SCALE GENOMIC DNA]</scope>
    <source>
        <strain evidence="2">Tak-1</strain>
    </source>
</reference>
<sequence>MMCCVLFLVARAYYFRRVCLRRTQSYFIATTEMAIQYAYWRCRAHEILYVKNVDNLRYSSKVTAILFRSTMVSQPNPYILIIQT</sequence>
<keyword evidence="2" id="KW-1185">Reference proteome</keyword>
<protein>
    <submittedName>
        <fullName evidence="1">Uncharacterized protein</fullName>
    </submittedName>
</protein>
<name>A0A2R6XSV2_MARPO</name>
<evidence type="ECO:0000313" key="2">
    <source>
        <dbReference type="Proteomes" id="UP000244005"/>
    </source>
</evidence>
<gene>
    <name evidence="1" type="ORF">MARPO_0003s0040</name>
</gene>
<proteinExistence type="predicted"/>